<dbReference type="OMA" id="QRWCLLG"/>
<evidence type="ECO:0000313" key="1">
    <source>
        <dbReference type="EnsemblPlants" id="ONIVA04G07330.1"/>
    </source>
</evidence>
<organism evidence="1">
    <name type="scientific">Oryza nivara</name>
    <name type="common">Indian wild rice</name>
    <name type="synonym">Oryza sativa f. spontanea</name>
    <dbReference type="NCBI Taxonomy" id="4536"/>
    <lineage>
        <taxon>Eukaryota</taxon>
        <taxon>Viridiplantae</taxon>
        <taxon>Streptophyta</taxon>
        <taxon>Embryophyta</taxon>
        <taxon>Tracheophyta</taxon>
        <taxon>Spermatophyta</taxon>
        <taxon>Magnoliopsida</taxon>
        <taxon>Liliopsida</taxon>
        <taxon>Poales</taxon>
        <taxon>Poaceae</taxon>
        <taxon>BOP clade</taxon>
        <taxon>Oryzoideae</taxon>
        <taxon>Oryzeae</taxon>
        <taxon>Oryzinae</taxon>
        <taxon>Oryza</taxon>
    </lineage>
</organism>
<dbReference type="Proteomes" id="UP000006591">
    <property type="component" value="Chromosome 4"/>
</dbReference>
<sequence>MDRRSSAPSSRRRKESLLVTEGLVWKNRRGVAMRGRQIGKRNFFNLSDPAQVWWRCPLPASGQHATTVAALAALSPDTTTHPLRLRPLPLQMLGQRWCLLGWRQLSDSRTAGNKIFGSLCFSRMLRWCWSDWCLHDLLVDGLGMIVAHQGIAAGHQVNFSSSSFVELQAEVERQQINQCHPMVPTLGSSFGLRADRPCNLVSQDCSQFSSDSMINSVEINSHTKIYDSTTNLQFVPFPWKQLKGIIGLSSGVHVNEDP</sequence>
<accession>A0A0E0GZK5</accession>
<dbReference type="HOGENOM" id="CLU_094379_0_0_1"/>
<name>A0A0E0GZK5_ORYNI</name>
<evidence type="ECO:0000313" key="2">
    <source>
        <dbReference type="Proteomes" id="UP000006591"/>
    </source>
</evidence>
<dbReference type="Gramene" id="ONIVA04G07330.1">
    <property type="protein sequence ID" value="ONIVA04G07330.1"/>
    <property type="gene ID" value="ONIVA04G07330"/>
</dbReference>
<evidence type="ECO:0008006" key="3">
    <source>
        <dbReference type="Google" id="ProtNLM"/>
    </source>
</evidence>
<protein>
    <recommendedName>
        <fullName evidence="3">DUF3778 domain-containing protein</fullName>
    </recommendedName>
</protein>
<reference evidence="1" key="2">
    <citation type="submission" date="2018-04" db="EMBL/GenBank/DDBJ databases">
        <title>OnivRS2 (Oryza nivara Reference Sequence Version 2).</title>
        <authorList>
            <person name="Zhang J."/>
            <person name="Kudrna D."/>
            <person name="Lee S."/>
            <person name="Talag J."/>
            <person name="Rajasekar S."/>
            <person name="Welchert J."/>
            <person name="Hsing Y.-I."/>
            <person name="Wing R.A."/>
        </authorList>
    </citation>
    <scope>NUCLEOTIDE SEQUENCE [LARGE SCALE GENOMIC DNA]</scope>
    <source>
        <strain evidence="1">SL10</strain>
    </source>
</reference>
<dbReference type="EnsemblPlants" id="ONIVA04G07330.1">
    <property type="protein sequence ID" value="ONIVA04G07330.1"/>
    <property type="gene ID" value="ONIVA04G07330"/>
</dbReference>
<reference evidence="1" key="1">
    <citation type="submission" date="2015-04" db="UniProtKB">
        <authorList>
            <consortium name="EnsemblPlants"/>
        </authorList>
    </citation>
    <scope>IDENTIFICATION</scope>
    <source>
        <strain evidence="1">SL10</strain>
    </source>
</reference>
<proteinExistence type="predicted"/>
<dbReference type="AlphaFoldDB" id="A0A0E0GZK5"/>
<keyword evidence="2" id="KW-1185">Reference proteome</keyword>